<gene>
    <name evidence="2" type="ORF">Goshw_018338</name>
</gene>
<dbReference type="EMBL" id="JABFAF010000004">
    <property type="protein sequence ID" value="MBA0853492.1"/>
    <property type="molecule type" value="Genomic_DNA"/>
</dbReference>
<comment type="caution">
    <text evidence="2">The sequence shown here is derived from an EMBL/GenBank/DDBJ whole genome shotgun (WGS) entry which is preliminary data.</text>
</comment>
<dbReference type="PANTHER" id="PTHR48200">
    <property type="entry name" value="PROTEIN, PUTATIVE-RELATED"/>
    <property type="match status" value="1"/>
</dbReference>
<accession>A0A7J9L3Z5</accession>
<dbReference type="PANTHER" id="PTHR48200:SF1">
    <property type="entry name" value="AMINOTRANSFERASE-LIKE PLANT MOBILE DOMAIN-CONTAINING PROTEIN"/>
    <property type="match status" value="1"/>
</dbReference>
<evidence type="ECO:0000256" key="1">
    <source>
        <dbReference type="SAM" id="Phobius"/>
    </source>
</evidence>
<keyword evidence="1" id="KW-0812">Transmembrane</keyword>
<sequence length="166" mass="19620">MENNAAVRIWSKKTKQEKGDNLKKGYMSELWDFTRINMDKHLFRALDQYWNPTYSCFTFGKLKKLILECQHPDILKEANEHRPGSSKKEIVKKRVDVFALSIYGLVIFSKVLGYIDERVKEDLSDVHNACYLGFIATFGNLRDEDVEWRAPWMIPNEILYRCEDFD</sequence>
<reference evidence="2 3" key="1">
    <citation type="journal article" date="2019" name="Genome Biol. Evol.">
        <title>Insights into the evolution of the New World diploid cottons (Gossypium, subgenus Houzingenia) based on genome sequencing.</title>
        <authorList>
            <person name="Grover C.E."/>
            <person name="Arick M.A. 2nd"/>
            <person name="Thrash A."/>
            <person name="Conover J.L."/>
            <person name="Sanders W.S."/>
            <person name="Peterson D.G."/>
            <person name="Frelichowski J.E."/>
            <person name="Scheffler J.A."/>
            <person name="Scheffler B.E."/>
            <person name="Wendel J.F."/>
        </authorList>
    </citation>
    <scope>NUCLEOTIDE SEQUENCE [LARGE SCALE GENOMIC DNA]</scope>
    <source>
        <strain evidence="2">1</strain>
        <tissue evidence="2">Leaf</tissue>
    </source>
</reference>
<evidence type="ECO:0008006" key="4">
    <source>
        <dbReference type="Google" id="ProtNLM"/>
    </source>
</evidence>
<feature type="transmembrane region" description="Helical" evidence="1">
    <location>
        <begin position="97"/>
        <end position="115"/>
    </location>
</feature>
<name>A0A7J9L3Z5_GOSSC</name>
<dbReference type="AlphaFoldDB" id="A0A7J9L3Z5"/>
<dbReference type="Proteomes" id="UP000593576">
    <property type="component" value="Unassembled WGS sequence"/>
</dbReference>
<evidence type="ECO:0000313" key="3">
    <source>
        <dbReference type="Proteomes" id="UP000593576"/>
    </source>
</evidence>
<dbReference type="OrthoDB" id="977101at2759"/>
<organism evidence="2 3">
    <name type="scientific">Gossypium schwendimanii</name>
    <name type="common">Cotton</name>
    <dbReference type="NCBI Taxonomy" id="34291"/>
    <lineage>
        <taxon>Eukaryota</taxon>
        <taxon>Viridiplantae</taxon>
        <taxon>Streptophyta</taxon>
        <taxon>Embryophyta</taxon>
        <taxon>Tracheophyta</taxon>
        <taxon>Spermatophyta</taxon>
        <taxon>Magnoliopsida</taxon>
        <taxon>eudicotyledons</taxon>
        <taxon>Gunneridae</taxon>
        <taxon>Pentapetalae</taxon>
        <taxon>rosids</taxon>
        <taxon>malvids</taxon>
        <taxon>Malvales</taxon>
        <taxon>Malvaceae</taxon>
        <taxon>Malvoideae</taxon>
        <taxon>Gossypium</taxon>
    </lineage>
</organism>
<keyword evidence="1" id="KW-1133">Transmembrane helix</keyword>
<protein>
    <recommendedName>
        <fullName evidence="4">Aminotransferase-like plant mobile domain-containing protein</fullName>
    </recommendedName>
</protein>
<evidence type="ECO:0000313" key="2">
    <source>
        <dbReference type="EMBL" id="MBA0853492.1"/>
    </source>
</evidence>
<proteinExistence type="predicted"/>
<keyword evidence="1" id="KW-0472">Membrane</keyword>
<keyword evidence="3" id="KW-1185">Reference proteome</keyword>